<name>A0A2Z6PA66_TRISU</name>
<protein>
    <submittedName>
        <fullName evidence="1">Uncharacterized protein</fullName>
    </submittedName>
</protein>
<organism evidence="1 2">
    <name type="scientific">Trifolium subterraneum</name>
    <name type="common">Subterranean clover</name>
    <dbReference type="NCBI Taxonomy" id="3900"/>
    <lineage>
        <taxon>Eukaryota</taxon>
        <taxon>Viridiplantae</taxon>
        <taxon>Streptophyta</taxon>
        <taxon>Embryophyta</taxon>
        <taxon>Tracheophyta</taxon>
        <taxon>Spermatophyta</taxon>
        <taxon>Magnoliopsida</taxon>
        <taxon>eudicotyledons</taxon>
        <taxon>Gunneridae</taxon>
        <taxon>Pentapetalae</taxon>
        <taxon>rosids</taxon>
        <taxon>fabids</taxon>
        <taxon>Fabales</taxon>
        <taxon>Fabaceae</taxon>
        <taxon>Papilionoideae</taxon>
        <taxon>50 kb inversion clade</taxon>
        <taxon>NPAAA clade</taxon>
        <taxon>Hologalegina</taxon>
        <taxon>IRL clade</taxon>
        <taxon>Trifolieae</taxon>
        <taxon>Trifolium</taxon>
    </lineage>
</organism>
<dbReference type="EMBL" id="DF974117">
    <property type="protein sequence ID" value="GAU45365.1"/>
    <property type="molecule type" value="Genomic_DNA"/>
</dbReference>
<dbReference type="OrthoDB" id="1928346at2759"/>
<sequence length="74" mass="8497">MARLAMSIQHHSGREILNIHGCTKLEKRCQEEIGKDWPKIDHVQYIEIQSRGIQYFGCGGWSFEGDAGFSWSDL</sequence>
<evidence type="ECO:0000313" key="2">
    <source>
        <dbReference type="Proteomes" id="UP000242715"/>
    </source>
</evidence>
<keyword evidence="2" id="KW-1185">Reference proteome</keyword>
<dbReference type="Proteomes" id="UP000242715">
    <property type="component" value="Unassembled WGS sequence"/>
</dbReference>
<accession>A0A2Z6PA66</accession>
<proteinExistence type="predicted"/>
<reference evidence="2" key="1">
    <citation type="journal article" date="2017" name="Front. Plant Sci.">
        <title>Climate Clever Clovers: New Paradigm to Reduce the Environmental Footprint of Ruminants by Breeding Low Methanogenic Forages Utilizing Haplotype Variation.</title>
        <authorList>
            <person name="Kaur P."/>
            <person name="Appels R."/>
            <person name="Bayer P.E."/>
            <person name="Keeble-Gagnere G."/>
            <person name="Wang J."/>
            <person name="Hirakawa H."/>
            <person name="Shirasawa K."/>
            <person name="Vercoe P."/>
            <person name="Stefanova K."/>
            <person name="Durmic Z."/>
            <person name="Nichols P."/>
            <person name="Revell C."/>
            <person name="Isobe S.N."/>
            <person name="Edwards D."/>
            <person name="Erskine W."/>
        </authorList>
    </citation>
    <scope>NUCLEOTIDE SEQUENCE [LARGE SCALE GENOMIC DNA]</scope>
    <source>
        <strain evidence="2">cv. Daliak</strain>
    </source>
</reference>
<gene>
    <name evidence="1" type="ORF">TSUD_239140</name>
</gene>
<dbReference type="AlphaFoldDB" id="A0A2Z6PA66"/>
<evidence type="ECO:0000313" key="1">
    <source>
        <dbReference type="EMBL" id="GAU45365.1"/>
    </source>
</evidence>